<dbReference type="EMBL" id="RCSS01000362">
    <property type="protein sequence ID" value="RVD91926.1"/>
    <property type="molecule type" value="Genomic_DNA"/>
</dbReference>
<feature type="chain" id="PRO_5019027705" evidence="1">
    <location>
        <begin position="21"/>
        <end position="189"/>
    </location>
</feature>
<evidence type="ECO:0000313" key="3">
    <source>
        <dbReference type="Proteomes" id="UP000282876"/>
    </source>
</evidence>
<keyword evidence="1" id="KW-0732">Signal</keyword>
<feature type="signal peptide" evidence="1">
    <location>
        <begin position="1"/>
        <end position="20"/>
    </location>
</feature>
<protein>
    <submittedName>
        <fullName evidence="2">Uncharacterized protein</fullName>
    </submittedName>
</protein>
<evidence type="ECO:0000256" key="1">
    <source>
        <dbReference type="SAM" id="SignalP"/>
    </source>
</evidence>
<dbReference type="Proteomes" id="UP000282876">
    <property type="component" value="Unassembled WGS sequence"/>
</dbReference>
<reference evidence="2 3" key="1">
    <citation type="submission" date="2018-10" db="EMBL/GenBank/DDBJ databases">
        <title>Draft genome sequence of the microsporidian Tubulinosema ratisbonensis.</title>
        <authorList>
            <person name="Polonais V."/>
            <person name="Peyretaillade E."/>
            <person name="Niehus S."/>
            <person name="Wawrzyniak I."/>
            <person name="Franchet A."/>
            <person name="Gaspin C."/>
            <person name="Reichstadt M."/>
            <person name="Belser C."/>
            <person name="Labadie K."/>
            <person name="Delbac F."/>
            <person name="Ferrandon D."/>
        </authorList>
    </citation>
    <scope>NUCLEOTIDE SEQUENCE [LARGE SCALE GENOMIC DNA]</scope>
    <source>
        <strain evidence="2 3">Franzen</strain>
    </source>
</reference>
<dbReference type="AlphaFoldDB" id="A0A437ALT3"/>
<keyword evidence="3" id="KW-1185">Reference proteome</keyword>
<evidence type="ECO:0000313" key="2">
    <source>
        <dbReference type="EMBL" id="RVD91926.1"/>
    </source>
</evidence>
<proteinExistence type="predicted"/>
<name>A0A437ALT3_9MICR</name>
<comment type="caution">
    <text evidence="2">The sequence shown here is derived from an EMBL/GenBank/DDBJ whole genome shotgun (WGS) entry which is preliminary data.</text>
</comment>
<gene>
    <name evidence="2" type="ORF">TUBRATIS_15960</name>
</gene>
<organism evidence="2 3">
    <name type="scientific">Tubulinosema ratisbonensis</name>
    <dbReference type="NCBI Taxonomy" id="291195"/>
    <lineage>
        <taxon>Eukaryota</taxon>
        <taxon>Fungi</taxon>
        <taxon>Fungi incertae sedis</taxon>
        <taxon>Microsporidia</taxon>
        <taxon>Tubulinosematoidea</taxon>
        <taxon>Tubulinosematidae</taxon>
        <taxon>Tubulinosema</taxon>
    </lineage>
</organism>
<accession>A0A437ALT3</accession>
<sequence length="189" mass="22241">MLTNLVLLLCLSLQTKKTSNKAEKNNLDNNLSYENLLDIRKELVEFDNTITSEFISKEYQKYYITKFNKKRKKIFSCSSIKLNELISNKIDIIFTFIHIINILSSQNIILEVQSDTEDNNILGILSKMKENDELIRKTKNDLDLYEFYKAFDQFIEDQLISIEPFRIIFSKIQEKTRKIECKGKSSTSK</sequence>
<dbReference type="VEuPathDB" id="MicrosporidiaDB:TUBRATIS_15960"/>